<feature type="transmembrane region" description="Helical" evidence="1">
    <location>
        <begin position="27"/>
        <end position="51"/>
    </location>
</feature>
<dbReference type="Proteomes" id="UP000324143">
    <property type="component" value="Unassembled WGS sequence"/>
</dbReference>
<comment type="caution">
    <text evidence="2">The sequence shown here is derived from an EMBL/GenBank/DDBJ whole genome shotgun (WGS) entry which is preliminary data.</text>
</comment>
<feature type="transmembrane region" description="Helical" evidence="1">
    <location>
        <begin position="143"/>
        <end position="160"/>
    </location>
</feature>
<proteinExistence type="predicted"/>
<evidence type="ECO:0000313" key="2">
    <source>
        <dbReference type="EMBL" id="TYB31747.1"/>
    </source>
</evidence>
<keyword evidence="1" id="KW-1133">Transmembrane helix</keyword>
<name>A0A5D0MDF3_9BACT</name>
<keyword evidence="1" id="KW-0812">Transmembrane</keyword>
<protein>
    <submittedName>
        <fullName evidence="2">Uncharacterized protein</fullName>
    </submittedName>
</protein>
<dbReference type="EMBL" id="VSIX01000029">
    <property type="protein sequence ID" value="TYB31747.1"/>
    <property type="molecule type" value="Genomic_DNA"/>
</dbReference>
<keyword evidence="3" id="KW-1185">Reference proteome</keyword>
<reference evidence="2" key="1">
    <citation type="submission" date="2019-08" db="EMBL/GenBank/DDBJ databases">
        <title>Genomic characterization of a novel candidate phylum (ARYD3) from a high temperature, high salinity tertiary oil reservoir in north central Oklahoma, USA.</title>
        <authorList>
            <person name="Youssef N.H."/>
            <person name="Yadav A."/>
            <person name="Elshahed M.S."/>
        </authorList>
    </citation>
    <scope>NUCLEOTIDE SEQUENCE [LARGE SCALE GENOMIC DNA]</scope>
    <source>
        <strain evidence="2">ARYD3</strain>
    </source>
</reference>
<organism evidence="2 3">
    <name type="scientific">Candidatus Mcinerneyibacterium aminivorans</name>
    <dbReference type="NCBI Taxonomy" id="2703815"/>
    <lineage>
        <taxon>Bacteria</taxon>
        <taxon>Candidatus Macinerneyibacteriota</taxon>
        <taxon>Candidatus Mcinerneyibacteria</taxon>
        <taxon>Candidatus Mcinerneyibacteriales</taxon>
        <taxon>Candidatus Mcinerneyibacteriaceae</taxon>
        <taxon>Candidatus Mcinerneyibacterium</taxon>
    </lineage>
</organism>
<evidence type="ECO:0000256" key="1">
    <source>
        <dbReference type="SAM" id="Phobius"/>
    </source>
</evidence>
<dbReference type="AlphaFoldDB" id="A0A5D0MDF3"/>
<keyword evidence="1" id="KW-0472">Membrane</keyword>
<gene>
    <name evidence="2" type="ORF">FXF47_02435</name>
</gene>
<evidence type="ECO:0000313" key="3">
    <source>
        <dbReference type="Proteomes" id="UP000324143"/>
    </source>
</evidence>
<accession>A0A5D0MDF3</accession>
<sequence length="161" mass="19295">MGQIIFIDKYYIHILKFTPVFWIVTKYYSNILSGIIFILYIVFCVLVFAYTKKNVIIIAKKEKYLSFLYKYFVNKEIRFKYDRKVYEVSIYLPDYNLEIASNKTIISYLEIILPASITTEEQSVVNIIRKNSKNKNLNINRNNAFKILLFLAGLMVFFYYY</sequence>